<keyword evidence="3" id="KW-1185">Reference proteome</keyword>
<dbReference type="PANTHER" id="PTHR33116:SF66">
    <property type="entry name" value="REVERSE TRANSCRIPTASE ZINC-BINDING DOMAIN-CONTAINING PROTEIN"/>
    <property type="match status" value="1"/>
</dbReference>
<evidence type="ECO:0000313" key="3">
    <source>
        <dbReference type="Proteomes" id="UP001443914"/>
    </source>
</evidence>
<proteinExistence type="predicted"/>
<comment type="caution">
    <text evidence="2">The sequence shown here is derived from an EMBL/GenBank/DDBJ whole genome shotgun (WGS) entry which is preliminary data.</text>
</comment>
<dbReference type="Pfam" id="PF13966">
    <property type="entry name" value="zf-RVT"/>
    <property type="match status" value="1"/>
</dbReference>
<organism evidence="2 3">
    <name type="scientific">Saponaria officinalis</name>
    <name type="common">Common soapwort</name>
    <name type="synonym">Lychnis saponaria</name>
    <dbReference type="NCBI Taxonomy" id="3572"/>
    <lineage>
        <taxon>Eukaryota</taxon>
        <taxon>Viridiplantae</taxon>
        <taxon>Streptophyta</taxon>
        <taxon>Embryophyta</taxon>
        <taxon>Tracheophyta</taxon>
        <taxon>Spermatophyta</taxon>
        <taxon>Magnoliopsida</taxon>
        <taxon>eudicotyledons</taxon>
        <taxon>Gunneridae</taxon>
        <taxon>Pentapetalae</taxon>
        <taxon>Caryophyllales</taxon>
        <taxon>Caryophyllaceae</taxon>
        <taxon>Caryophylleae</taxon>
        <taxon>Saponaria</taxon>
    </lineage>
</organism>
<reference evidence="2" key="1">
    <citation type="submission" date="2024-03" db="EMBL/GenBank/DDBJ databases">
        <title>WGS assembly of Saponaria officinalis var. Norfolk2.</title>
        <authorList>
            <person name="Jenkins J."/>
            <person name="Shu S."/>
            <person name="Grimwood J."/>
            <person name="Barry K."/>
            <person name="Goodstein D."/>
            <person name="Schmutz J."/>
            <person name="Leebens-Mack J."/>
            <person name="Osbourn A."/>
        </authorList>
    </citation>
    <scope>NUCLEOTIDE SEQUENCE [LARGE SCALE GENOMIC DNA]</scope>
    <source>
        <strain evidence="2">JIC</strain>
    </source>
</reference>
<protein>
    <recommendedName>
        <fullName evidence="1">Reverse transcriptase zinc-binding domain-containing protein</fullName>
    </recommendedName>
</protein>
<dbReference type="AlphaFoldDB" id="A0AAW1IJK9"/>
<sequence length="128" mass="14912">MVLINRCNLCLEANETHSHLFFKCPYSHEVWTSILAWMKLRGRSSNLMSELHWTQSRGRRKFWKTGLFRCSIAATVFHIWDERNKRIFEGHGRTMKQLETAIKYTVAIKCLASVLSSSHDIIVDALNS</sequence>
<evidence type="ECO:0000313" key="2">
    <source>
        <dbReference type="EMBL" id="KAK9689935.1"/>
    </source>
</evidence>
<dbReference type="Proteomes" id="UP001443914">
    <property type="component" value="Unassembled WGS sequence"/>
</dbReference>
<feature type="domain" description="Reverse transcriptase zinc-binding" evidence="1">
    <location>
        <begin position="5"/>
        <end position="31"/>
    </location>
</feature>
<name>A0AAW1IJK9_SAPOF</name>
<accession>A0AAW1IJK9</accession>
<gene>
    <name evidence="2" type="ORF">RND81_09G092300</name>
</gene>
<dbReference type="PANTHER" id="PTHR33116">
    <property type="entry name" value="REVERSE TRANSCRIPTASE ZINC-BINDING DOMAIN-CONTAINING PROTEIN-RELATED-RELATED"/>
    <property type="match status" value="1"/>
</dbReference>
<dbReference type="EMBL" id="JBDFQZ010000009">
    <property type="protein sequence ID" value="KAK9689935.1"/>
    <property type="molecule type" value="Genomic_DNA"/>
</dbReference>
<dbReference type="InterPro" id="IPR026960">
    <property type="entry name" value="RVT-Znf"/>
</dbReference>
<evidence type="ECO:0000259" key="1">
    <source>
        <dbReference type="Pfam" id="PF13966"/>
    </source>
</evidence>